<accession>A0A2X1ZHY6</accession>
<proteinExistence type="predicted"/>
<protein>
    <recommendedName>
        <fullName evidence="3">Lipoprotein</fullName>
    </recommendedName>
</protein>
<evidence type="ECO:0000313" key="2">
    <source>
        <dbReference type="Proteomes" id="UP000251647"/>
    </source>
</evidence>
<dbReference type="Proteomes" id="UP000251647">
    <property type="component" value="Unassembled WGS sequence"/>
</dbReference>
<sequence length="99" mass="11316">MRILYFFIISFLVSSCSATHEHKYYGGYTSLDCYADILVYLPNYQKPRGAPLEAIKTRIIGKIERHGKTLYRAQSVMIRGMLKESEVYNLVCPSKSNAS</sequence>
<gene>
    <name evidence="1" type="ORF">NCTC11647_02950</name>
</gene>
<dbReference type="PROSITE" id="PS51257">
    <property type="entry name" value="PROKAR_LIPOPROTEIN"/>
    <property type="match status" value="1"/>
</dbReference>
<dbReference type="EMBL" id="UATL01000005">
    <property type="protein sequence ID" value="SPY44015.1"/>
    <property type="molecule type" value="Genomic_DNA"/>
</dbReference>
<evidence type="ECO:0008006" key="3">
    <source>
        <dbReference type="Google" id="ProtNLM"/>
    </source>
</evidence>
<evidence type="ECO:0000313" key="1">
    <source>
        <dbReference type="EMBL" id="SPY44015.1"/>
    </source>
</evidence>
<dbReference type="AlphaFoldDB" id="A0A2X1ZHY6"/>
<reference evidence="1 2" key="1">
    <citation type="submission" date="2018-06" db="EMBL/GenBank/DDBJ databases">
        <authorList>
            <consortium name="Pathogen Informatics"/>
            <person name="Doyle S."/>
        </authorList>
    </citation>
    <scope>NUCLEOTIDE SEQUENCE [LARGE SCALE GENOMIC DNA]</scope>
    <source>
        <strain evidence="1 2">NCTC11647</strain>
    </source>
</reference>
<name>A0A2X1ZHY6_PHODM</name>
<organism evidence="1 2">
    <name type="scientific">Photobacterium damselae</name>
    <dbReference type="NCBI Taxonomy" id="38293"/>
    <lineage>
        <taxon>Bacteria</taxon>
        <taxon>Pseudomonadati</taxon>
        <taxon>Pseudomonadota</taxon>
        <taxon>Gammaproteobacteria</taxon>
        <taxon>Vibrionales</taxon>
        <taxon>Vibrionaceae</taxon>
        <taxon>Photobacterium</taxon>
    </lineage>
</organism>